<sequence>MPTGPAACAGDQVVCPLVDGVTPHVGGPITPAACVPTVLVGNRPAAVANGLGVVCASPAPNGIAVGSATVLVGGLPAARVGDTAVHGGNVVGPGCPTVIVGG</sequence>
<keyword evidence="2" id="KW-1185">Reference proteome</keyword>
<dbReference type="InterPro" id="IPR008727">
    <property type="entry name" value="PAAR_motif"/>
</dbReference>
<organism evidence="1 2">
    <name type="scientific">Cellulosimicrobium protaetiae</name>
    <dbReference type="NCBI Taxonomy" id="2587808"/>
    <lineage>
        <taxon>Bacteria</taxon>
        <taxon>Bacillati</taxon>
        <taxon>Actinomycetota</taxon>
        <taxon>Actinomycetes</taxon>
        <taxon>Micrococcales</taxon>
        <taxon>Promicromonosporaceae</taxon>
        <taxon>Cellulosimicrobium</taxon>
    </lineage>
</organism>
<gene>
    <name evidence="1" type="ORF">FIC82_000390</name>
</gene>
<dbReference type="OrthoDB" id="197187at2"/>
<evidence type="ECO:0000313" key="2">
    <source>
        <dbReference type="Proteomes" id="UP000451354"/>
    </source>
</evidence>
<evidence type="ECO:0000313" key="1">
    <source>
        <dbReference type="EMBL" id="QJW34886.1"/>
    </source>
</evidence>
<dbReference type="EMBL" id="CP052757">
    <property type="protein sequence ID" value="QJW34886.1"/>
    <property type="molecule type" value="Genomic_DNA"/>
</dbReference>
<dbReference type="AlphaFoldDB" id="A0A6M5U8P7"/>
<dbReference type="Gene3D" id="2.60.200.60">
    <property type="match status" value="1"/>
</dbReference>
<dbReference type="KEGG" id="cprt:FIC82_000390"/>
<proteinExistence type="predicted"/>
<accession>A0A6M5U8P7</accession>
<dbReference type="RefSeq" id="WP_154797131.1">
    <property type="nucleotide sequence ID" value="NZ_CP052757.1"/>
</dbReference>
<name>A0A6M5U8P7_9MICO</name>
<reference evidence="1 2" key="1">
    <citation type="journal article" date="2022" name="Int. J. Syst. Evol. Microbiol.">
        <title>Cellulosimicrobium protaetiae sp. nov., isolated from the gut of the larva of Protaetia brevitarsis seulensis.</title>
        <authorList>
            <person name="Le Han H."/>
            <person name="Nguyen T.T.H."/>
            <person name="Li Z."/>
            <person name="Shin N.R."/>
            <person name="Kim S.G."/>
        </authorList>
    </citation>
    <scope>NUCLEOTIDE SEQUENCE [LARGE SCALE GENOMIC DNA]</scope>
    <source>
        <strain evidence="1 2">BI34</strain>
    </source>
</reference>
<protein>
    <submittedName>
        <fullName evidence="1">Type VI secretion protein</fullName>
    </submittedName>
</protein>
<dbReference type="Proteomes" id="UP000451354">
    <property type="component" value="Chromosome"/>
</dbReference>
<dbReference type="Pfam" id="PF05488">
    <property type="entry name" value="PAAR_motif"/>
    <property type="match status" value="1"/>
</dbReference>